<dbReference type="EMBL" id="BSPG01000028">
    <property type="protein sequence ID" value="GLS45818.1"/>
    <property type="molecule type" value="Genomic_DNA"/>
</dbReference>
<reference evidence="3 4" key="3">
    <citation type="submission" date="2020-08" db="EMBL/GenBank/DDBJ databases">
        <title>Genomic Encyclopedia of Type Strains, Phase IV (KMG-IV): sequencing the most valuable type-strain genomes for metagenomic binning, comparative biology and taxonomic classification.</title>
        <authorList>
            <person name="Goeker M."/>
        </authorList>
    </citation>
    <scope>NUCLEOTIDE SEQUENCE [LARGE SCALE GENOMIC DNA]</scope>
    <source>
        <strain evidence="3 4">DSM 24105</strain>
    </source>
</reference>
<dbReference type="RefSeq" id="WP_183508463.1">
    <property type="nucleotide sequence ID" value="NZ_BSPG01000028.1"/>
</dbReference>
<sequence>MSDFARQQADFQRAILEGDEGVLAELLDSDKEKRDALFAVYRNAYGARLVEAMRNENPLLHAYLGDDTFDDMARAYIAARPSRHPNLRWFCQGLPDFLGSAEPYRDYPAVAELSAIETALSDAFDAPDGTVLSFEDFGEVAPDSFKDLVFAAHPSARRLDLKTNAFAIWDALKDETTPPEVEHPAEPERLIVWREELTAMVRAMSVEEAMMWDEAGAEVPFGVLCEMAATYDDPDNAAGRAAGYLQGWVGAGMLGGFTIGP</sequence>
<evidence type="ECO:0000259" key="1">
    <source>
        <dbReference type="Pfam" id="PF09836"/>
    </source>
</evidence>
<accession>A0A7W6F8J1</accession>
<evidence type="ECO:0000313" key="4">
    <source>
        <dbReference type="Proteomes" id="UP000517759"/>
    </source>
</evidence>
<proteinExistence type="predicted"/>
<gene>
    <name evidence="2" type="ORF">GCM10007884_38090</name>
    <name evidence="3" type="ORF">GGR33_004041</name>
</gene>
<dbReference type="InterPro" id="IPR018640">
    <property type="entry name" value="DUF2063"/>
</dbReference>
<dbReference type="Pfam" id="PF09836">
    <property type="entry name" value="DUF2063"/>
    <property type="match status" value="1"/>
</dbReference>
<reference evidence="2" key="1">
    <citation type="journal article" date="2014" name="Int. J. Syst. Evol. Microbiol.">
        <title>Complete genome of a new Firmicutes species belonging to the dominant human colonic microbiota ('Ruminococcus bicirculans') reveals two chromosomes and a selective capacity to utilize plant glucans.</title>
        <authorList>
            <consortium name="NISC Comparative Sequencing Program"/>
            <person name="Wegmann U."/>
            <person name="Louis P."/>
            <person name="Goesmann A."/>
            <person name="Henrissat B."/>
            <person name="Duncan S.H."/>
            <person name="Flint H.J."/>
        </authorList>
    </citation>
    <scope>NUCLEOTIDE SEQUENCE</scope>
    <source>
        <strain evidence="2">NBRC 107710</strain>
    </source>
</reference>
<dbReference type="Proteomes" id="UP000517759">
    <property type="component" value="Unassembled WGS sequence"/>
</dbReference>
<reference evidence="5" key="2">
    <citation type="journal article" date="2019" name="Int. J. Syst. Evol. Microbiol.">
        <title>The Global Catalogue of Microorganisms (GCM) 10K type strain sequencing project: providing services to taxonomists for standard genome sequencing and annotation.</title>
        <authorList>
            <consortium name="The Broad Institute Genomics Platform"/>
            <consortium name="The Broad Institute Genome Sequencing Center for Infectious Disease"/>
            <person name="Wu L."/>
            <person name="Ma J."/>
        </authorList>
    </citation>
    <scope>NUCLEOTIDE SEQUENCE [LARGE SCALE GENOMIC DNA]</scope>
    <source>
        <strain evidence="5">NBRC 107710</strain>
    </source>
</reference>
<dbReference type="Proteomes" id="UP001156881">
    <property type="component" value="Unassembled WGS sequence"/>
</dbReference>
<keyword evidence="5" id="KW-1185">Reference proteome</keyword>
<reference evidence="2" key="4">
    <citation type="submission" date="2023-01" db="EMBL/GenBank/DDBJ databases">
        <title>Draft genome sequence of Methylobacterium brachythecii strain NBRC 107710.</title>
        <authorList>
            <person name="Sun Q."/>
            <person name="Mori K."/>
        </authorList>
    </citation>
    <scope>NUCLEOTIDE SEQUENCE</scope>
    <source>
        <strain evidence="2">NBRC 107710</strain>
    </source>
</reference>
<dbReference type="Gene3D" id="1.10.150.690">
    <property type="entry name" value="DUF2063"/>
    <property type="match status" value="1"/>
</dbReference>
<evidence type="ECO:0000313" key="3">
    <source>
        <dbReference type="EMBL" id="MBB3904518.1"/>
    </source>
</evidence>
<name>A0A7W6F8J1_9HYPH</name>
<evidence type="ECO:0000313" key="5">
    <source>
        <dbReference type="Proteomes" id="UP001156881"/>
    </source>
</evidence>
<dbReference type="AlphaFoldDB" id="A0A7W6F8J1"/>
<feature type="domain" description="Putative DNA-binding" evidence="1">
    <location>
        <begin position="7"/>
        <end position="98"/>
    </location>
</feature>
<protein>
    <recommendedName>
        <fullName evidence="1">Putative DNA-binding domain-containing protein</fullName>
    </recommendedName>
</protein>
<dbReference type="EMBL" id="JACIDN010000008">
    <property type="protein sequence ID" value="MBB3904518.1"/>
    <property type="molecule type" value="Genomic_DNA"/>
</dbReference>
<comment type="caution">
    <text evidence="3">The sequence shown here is derived from an EMBL/GenBank/DDBJ whole genome shotgun (WGS) entry which is preliminary data.</text>
</comment>
<organism evidence="3 4">
    <name type="scientific">Methylobacterium brachythecii</name>
    <dbReference type="NCBI Taxonomy" id="1176177"/>
    <lineage>
        <taxon>Bacteria</taxon>
        <taxon>Pseudomonadati</taxon>
        <taxon>Pseudomonadota</taxon>
        <taxon>Alphaproteobacteria</taxon>
        <taxon>Hyphomicrobiales</taxon>
        <taxon>Methylobacteriaceae</taxon>
        <taxon>Methylobacterium</taxon>
    </lineage>
</organism>
<dbReference type="InterPro" id="IPR044922">
    <property type="entry name" value="DUF2063_N_sf"/>
</dbReference>
<evidence type="ECO:0000313" key="2">
    <source>
        <dbReference type="EMBL" id="GLS45818.1"/>
    </source>
</evidence>